<feature type="region of interest" description="Disordered" evidence="1">
    <location>
        <begin position="85"/>
        <end position="131"/>
    </location>
</feature>
<accession>A0A1E1MKZ0</accession>
<evidence type="ECO:0000256" key="1">
    <source>
        <dbReference type="SAM" id="MobiDB-lite"/>
    </source>
</evidence>
<name>A0A1E1MKZ0_RHYSE</name>
<dbReference type="Proteomes" id="UP000177625">
    <property type="component" value="Unassembled WGS sequence"/>
</dbReference>
<dbReference type="AlphaFoldDB" id="A0A1E1MKZ0"/>
<reference evidence="3" key="1">
    <citation type="submission" date="2016-03" db="EMBL/GenBank/DDBJ databases">
        <authorList>
            <person name="Guldener U."/>
        </authorList>
    </citation>
    <scope>NUCLEOTIDE SEQUENCE [LARGE SCALE GENOMIC DNA]</scope>
</reference>
<evidence type="ECO:0000313" key="3">
    <source>
        <dbReference type="Proteomes" id="UP000177625"/>
    </source>
</evidence>
<organism evidence="2 3">
    <name type="scientific">Rhynchosporium secalis</name>
    <name type="common">Barley scald fungus</name>
    <dbReference type="NCBI Taxonomy" id="38038"/>
    <lineage>
        <taxon>Eukaryota</taxon>
        <taxon>Fungi</taxon>
        <taxon>Dikarya</taxon>
        <taxon>Ascomycota</taxon>
        <taxon>Pezizomycotina</taxon>
        <taxon>Leotiomycetes</taxon>
        <taxon>Helotiales</taxon>
        <taxon>Ploettnerulaceae</taxon>
        <taxon>Rhynchosporium</taxon>
    </lineage>
</organism>
<feature type="compositionally biased region" description="Polar residues" evidence="1">
    <location>
        <begin position="86"/>
        <end position="106"/>
    </location>
</feature>
<protein>
    <submittedName>
        <fullName evidence="2">Uncharacterized protein</fullName>
    </submittedName>
</protein>
<gene>
    <name evidence="2" type="ORF">RSE6_10642</name>
</gene>
<sequence length="149" mass="15169">MVRLQLYLSPGVCPNRYISACGAPPPLAPISKRKPLESCIGTGGRDGNVGAYMVTQFQDGTTLIRSTAKSGHVNAHGVSIRFKSGDSGTAASTSMPAPSLSGDSALTMTFSGDTSSTSSSTIRPKENQTGLPVGSKAVIGIKVGAAVLQ</sequence>
<keyword evidence="3" id="KW-1185">Reference proteome</keyword>
<evidence type="ECO:0000313" key="2">
    <source>
        <dbReference type="EMBL" id="CZT49754.1"/>
    </source>
</evidence>
<proteinExistence type="predicted"/>
<dbReference type="EMBL" id="FJVC01000394">
    <property type="protein sequence ID" value="CZT49754.1"/>
    <property type="molecule type" value="Genomic_DNA"/>
</dbReference>
<feature type="compositionally biased region" description="Low complexity" evidence="1">
    <location>
        <begin position="107"/>
        <end position="121"/>
    </location>
</feature>